<sequence>MERTKSMLWSSILLTFLLNMTLAEKPIPQWPMHQFPNPKVKIIEDKVIVIPESSSALTQDPGPDYRLPTNLIPLNYFLQIRPIIDKDYPGIGNKDTAPGFVRITVSCANSTNQIVMHQKFLTVNESSIQVKSVSDETVVAVVNVEYDEPRNFIVINLSSQLIQNEIYEISILFTANVPPNDSLRGLYSEQYIDPRTNQTKVMAATQLEPLRARQVLVCFDEPTYKATFDVVIGRTENFTSLGNGPLFGTEPDTENPGWFWDMFNTTVKMPSYLLALAVSEYSYSEAVSFYRLPVRVYGPQHLVEQGLAQLASDSSAKLMQYFETKYGIPHNMPKVDSISVPYKRGAMENYGLITYGEYLLMYYENNTLTTELMDIYNVLAHELGHQWFGNLVTCKYIWLNEGFATYVSYESMRTLWPDFKMLDYMLHDTVNPALVYDAGPSSHPIHQEAYNAEQIGVNMDTIGYSKGGAVVRMMISFLGEETFYRGIRLYHDSLYDSVAEQDDLFLALDVAVNDTGVQLPRSVIETMHTWTLQKGFPLVRVNLNGPESLAFSQETWQNANVRNGTNAPNTTWNVPVKYLVQTGQDAGSEGSLWLLQDEGSQNMTMQNGNGWVLTNPDAGGFYRTLYDFQLSSRIQQQLQRNHSVFPSAARLRLFDDQFTLGFQKYVAIQSSLEFTRYLGNETENAVWSSVLGNLGKIRGLYNSDELPSDYKALRDYLLPRLESSLNLLSGDDAATIMLQSLLLEWSCSMNSTACDESAASYYEQWMSAPDTNPVPADFQSTYYCKISQQGGVNAFRFLHNEYKKTTSRHQRSRLGPALACNQDSLLTLLVMVLENEQYGLDKVDSISIFQKMMQSAEGRLAIMAVIELSPELFLEYFENNVNSLVQILSPLTQILGTEEQASEFEAFVQETQETFNGALNSTLNTINQNVEWMNDFREPITTWLASNA</sequence>
<dbReference type="Proteomes" id="UP001642540">
    <property type="component" value="Unassembled WGS sequence"/>
</dbReference>
<dbReference type="InterPro" id="IPR027268">
    <property type="entry name" value="Peptidase_M4/M1_CTD_sf"/>
</dbReference>
<evidence type="ECO:0000259" key="10">
    <source>
        <dbReference type="Pfam" id="PF01433"/>
    </source>
</evidence>
<keyword evidence="4 8" id="KW-0479">Metal-binding</keyword>
<evidence type="ECO:0000259" key="12">
    <source>
        <dbReference type="Pfam" id="PF17900"/>
    </source>
</evidence>
<dbReference type="PRINTS" id="PR00756">
    <property type="entry name" value="ALADIPTASE"/>
</dbReference>
<evidence type="ECO:0000313" key="13">
    <source>
        <dbReference type="EMBL" id="CAL8141235.1"/>
    </source>
</evidence>
<keyword evidence="6 8" id="KW-0862">Zinc</keyword>
<dbReference type="PANTHER" id="PTHR11533:SF294">
    <property type="entry name" value="THYROTROPIN-RELEASING HORMONE-DEGRADING ECTOENZYME"/>
    <property type="match status" value="1"/>
</dbReference>
<keyword evidence="7 8" id="KW-0482">Metalloprotease</keyword>
<evidence type="ECO:0000256" key="4">
    <source>
        <dbReference type="ARBA" id="ARBA00022723"/>
    </source>
</evidence>
<keyword evidence="5 8" id="KW-0378">Hydrolase</keyword>
<keyword evidence="8" id="KW-0031">Aminopeptidase</keyword>
<dbReference type="InterPro" id="IPR024571">
    <property type="entry name" value="ERAP1-like_C_dom"/>
</dbReference>
<evidence type="ECO:0000256" key="5">
    <source>
        <dbReference type="ARBA" id="ARBA00022801"/>
    </source>
</evidence>
<feature type="domain" description="Peptidase M1 membrane alanine aminopeptidase" evidence="10">
    <location>
        <begin position="312"/>
        <end position="530"/>
    </location>
</feature>
<name>A0ABP1S1C7_9HEXA</name>
<dbReference type="Gene3D" id="2.60.40.1730">
    <property type="entry name" value="tricorn interacting facor f3 domain"/>
    <property type="match status" value="1"/>
</dbReference>
<protein>
    <recommendedName>
        <fullName evidence="8">Aminopeptidase</fullName>
        <ecNumber evidence="8">3.4.11.-</ecNumber>
    </recommendedName>
</protein>
<dbReference type="InterPro" id="IPR014782">
    <property type="entry name" value="Peptidase_M1_dom"/>
</dbReference>
<feature type="chain" id="PRO_5047121871" description="Aminopeptidase" evidence="9">
    <location>
        <begin position="24"/>
        <end position="948"/>
    </location>
</feature>
<organism evidence="13 14">
    <name type="scientific">Orchesella dallaii</name>
    <dbReference type="NCBI Taxonomy" id="48710"/>
    <lineage>
        <taxon>Eukaryota</taxon>
        <taxon>Metazoa</taxon>
        <taxon>Ecdysozoa</taxon>
        <taxon>Arthropoda</taxon>
        <taxon>Hexapoda</taxon>
        <taxon>Collembola</taxon>
        <taxon>Entomobryomorpha</taxon>
        <taxon>Entomobryoidea</taxon>
        <taxon>Orchesellidae</taxon>
        <taxon>Orchesellinae</taxon>
        <taxon>Orchesella</taxon>
    </lineage>
</organism>
<feature type="domain" description="ERAP1-like C-terminal" evidence="11">
    <location>
        <begin position="611"/>
        <end position="926"/>
    </location>
</feature>
<comment type="caution">
    <text evidence="13">The sequence shown here is derived from an EMBL/GenBank/DDBJ whole genome shotgun (WGS) entry which is preliminary data.</text>
</comment>
<dbReference type="EMBL" id="CAXLJM020000146">
    <property type="protein sequence ID" value="CAL8141235.1"/>
    <property type="molecule type" value="Genomic_DNA"/>
</dbReference>
<evidence type="ECO:0000256" key="9">
    <source>
        <dbReference type="SAM" id="SignalP"/>
    </source>
</evidence>
<dbReference type="InterPro" id="IPR042097">
    <property type="entry name" value="Aminopeptidase_N-like_N_sf"/>
</dbReference>
<dbReference type="Gene3D" id="1.10.390.10">
    <property type="entry name" value="Neutral Protease Domain 2"/>
    <property type="match status" value="1"/>
</dbReference>
<dbReference type="SUPFAM" id="SSF55486">
    <property type="entry name" value="Metalloproteases ('zincins'), catalytic domain"/>
    <property type="match status" value="1"/>
</dbReference>
<evidence type="ECO:0000259" key="11">
    <source>
        <dbReference type="Pfam" id="PF11838"/>
    </source>
</evidence>
<dbReference type="Gene3D" id="2.60.40.1910">
    <property type="match status" value="1"/>
</dbReference>
<feature type="domain" description="Aminopeptidase N-like N-terminal" evidence="12">
    <location>
        <begin position="73"/>
        <end position="273"/>
    </location>
</feature>
<evidence type="ECO:0000256" key="2">
    <source>
        <dbReference type="ARBA" id="ARBA00010136"/>
    </source>
</evidence>
<dbReference type="Pfam" id="PF17900">
    <property type="entry name" value="Peptidase_M1_N"/>
    <property type="match status" value="1"/>
</dbReference>
<reference evidence="13 14" key="1">
    <citation type="submission" date="2024-08" db="EMBL/GenBank/DDBJ databases">
        <authorList>
            <person name="Cucini C."/>
            <person name="Frati F."/>
        </authorList>
    </citation>
    <scope>NUCLEOTIDE SEQUENCE [LARGE SCALE GENOMIC DNA]</scope>
</reference>
<dbReference type="SUPFAM" id="SSF63737">
    <property type="entry name" value="Leukotriene A4 hydrolase N-terminal domain"/>
    <property type="match status" value="1"/>
</dbReference>
<comment type="subcellular location">
    <subcellularLocation>
        <location evidence="1">Cell membrane</location>
        <topology evidence="1">Lipid-anchor</topology>
        <topology evidence="1">GPI-anchor</topology>
    </subcellularLocation>
</comment>
<evidence type="ECO:0000313" key="14">
    <source>
        <dbReference type="Proteomes" id="UP001642540"/>
    </source>
</evidence>
<evidence type="ECO:0000256" key="7">
    <source>
        <dbReference type="ARBA" id="ARBA00023049"/>
    </source>
</evidence>
<keyword evidence="14" id="KW-1185">Reference proteome</keyword>
<gene>
    <name evidence="13" type="ORF">ODALV1_LOCUS28632</name>
</gene>
<evidence type="ECO:0000256" key="6">
    <source>
        <dbReference type="ARBA" id="ARBA00022833"/>
    </source>
</evidence>
<dbReference type="EC" id="3.4.11.-" evidence="8"/>
<evidence type="ECO:0000256" key="1">
    <source>
        <dbReference type="ARBA" id="ARBA00004609"/>
    </source>
</evidence>
<dbReference type="Pfam" id="PF11838">
    <property type="entry name" value="ERAP1_C"/>
    <property type="match status" value="1"/>
</dbReference>
<dbReference type="Gene3D" id="1.25.50.20">
    <property type="match status" value="1"/>
</dbReference>
<evidence type="ECO:0000256" key="3">
    <source>
        <dbReference type="ARBA" id="ARBA00022670"/>
    </source>
</evidence>
<accession>A0ABP1S1C7</accession>
<dbReference type="InterPro" id="IPR045357">
    <property type="entry name" value="Aminopeptidase_N-like_N"/>
</dbReference>
<keyword evidence="9" id="KW-0732">Signal</keyword>
<evidence type="ECO:0000256" key="8">
    <source>
        <dbReference type="RuleBase" id="RU364040"/>
    </source>
</evidence>
<dbReference type="CDD" id="cd09601">
    <property type="entry name" value="M1_APN-Q_like"/>
    <property type="match status" value="1"/>
</dbReference>
<dbReference type="InterPro" id="IPR001930">
    <property type="entry name" value="Peptidase_M1"/>
</dbReference>
<dbReference type="InterPro" id="IPR050344">
    <property type="entry name" value="Peptidase_M1_aminopeptidases"/>
</dbReference>
<dbReference type="InterPro" id="IPR034016">
    <property type="entry name" value="M1_APN-typ"/>
</dbReference>
<feature type="signal peptide" evidence="9">
    <location>
        <begin position="1"/>
        <end position="23"/>
    </location>
</feature>
<comment type="similarity">
    <text evidence="2 8">Belongs to the peptidase M1 family.</text>
</comment>
<proteinExistence type="inferred from homology"/>
<dbReference type="PANTHER" id="PTHR11533">
    <property type="entry name" value="PROTEASE M1 ZINC METALLOPROTEASE"/>
    <property type="match status" value="1"/>
</dbReference>
<keyword evidence="3 8" id="KW-0645">Protease</keyword>
<dbReference type="Pfam" id="PF01433">
    <property type="entry name" value="Peptidase_M1"/>
    <property type="match status" value="1"/>
</dbReference>
<comment type="cofactor">
    <cofactor evidence="8">
        <name>Zn(2+)</name>
        <dbReference type="ChEBI" id="CHEBI:29105"/>
    </cofactor>
    <text evidence="8">Binds 1 zinc ion per subunit.</text>
</comment>